<accession>A0A6C0DI44</accession>
<dbReference type="AlphaFoldDB" id="A0A6C0DI44"/>
<proteinExistence type="predicted"/>
<dbReference type="Pfam" id="PF03407">
    <property type="entry name" value="Nucleotid_trans"/>
    <property type="match status" value="1"/>
</dbReference>
<dbReference type="Gene3D" id="3.90.550.10">
    <property type="entry name" value="Spore Coat Polysaccharide Biosynthesis Protein SpsA, Chain A"/>
    <property type="match status" value="1"/>
</dbReference>
<organism evidence="2">
    <name type="scientific">viral metagenome</name>
    <dbReference type="NCBI Taxonomy" id="1070528"/>
    <lineage>
        <taxon>unclassified sequences</taxon>
        <taxon>metagenomes</taxon>
        <taxon>organismal metagenomes</taxon>
    </lineage>
</organism>
<dbReference type="GO" id="GO:0005794">
    <property type="term" value="C:Golgi apparatus"/>
    <property type="evidence" value="ECO:0007669"/>
    <property type="project" value="TreeGrafter"/>
</dbReference>
<dbReference type="InterPro" id="IPR005069">
    <property type="entry name" value="Nucl-diP-sugar_transferase"/>
</dbReference>
<dbReference type="EMBL" id="MN739626">
    <property type="protein sequence ID" value="QHT16598.1"/>
    <property type="molecule type" value="Genomic_DNA"/>
</dbReference>
<reference evidence="2" key="1">
    <citation type="journal article" date="2020" name="Nature">
        <title>Giant virus diversity and host interactions through global metagenomics.</title>
        <authorList>
            <person name="Schulz F."/>
            <person name="Roux S."/>
            <person name="Paez-Espino D."/>
            <person name="Jungbluth S."/>
            <person name="Walsh D.A."/>
            <person name="Denef V.J."/>
            <person name="McMahon K.D."/>
            <person name="Konstantinidis K.T."/>
            <person name="Eloe-Fadrosh E.A."/>
            <person name="Kyrpides N.C."/>
            <person name="Woyke T."/>
        </authorList>
    </citation>
    <scope>NUCLEOTIDE SEQUENCE</scope>
    <source>
        <strain evidence="2">GVMAG-M-3300023174-189</strain>
    </source>
</reference>
<dbReference type="PANTHER" id="PTHR47032:SF1">
    <property type="entry name" value="UDP-D-XYLOSE:L-FUCOSE ALPHA-1,3-D-XYLOSYLTRANSFERASE-RELATED"/>
    <property type="match status" value="1"/>
</dbReference>
<name>A0A6C0DI44_9ZZZZ</name>
<dbReference type="GO" id="GO:0016757">
    <property type="term" value="F:glycosyltransferase activity"/>
    <property type="evidence" value="ECO:0007669"/>
    <property type="project" value="TreeGrafter"/>
</dbReference>
<dbReference type="InterPro" id="IPR029044">
    <property type="entry name" value="Nucleotide-diphossugar_trans"/>
</dbReference>
<evidence type="ECO:0000259" key="1">
    <source>
        <dbReference type="Pfam" id="PF03407"/>
    </source>
</evidence>
<protein>
    <recommendedName>
        <fullName evidence="1">Nucleotide-diphospho-sugar transferase domain-containing protein</fullName>
    </recommendedName>
</protein>
<dbReference type="PANTHER" id="PTHR47032">
    <property type="entry name" value="UDP-D-XYLOSE:L-FUCOSE ALPHA-1,3-D-XYLOSYLTRANSFERASE-RELATED"/>
    <property type="match status" value="1"/>
</dbReference>
<sequence length="251" mass="29454">MSSIIWITLINKGYVKFTLNFLESMKRNKCIFPLIVYCLDQESMNEFKQYSNATCISAIPFMRTKMEKNLTQWKSIEYKRIVFSKLDAINYTLDMPQYKGCSIGYIDTDIILFKDPTPIMVKALEENPDYTVISQCDEERVQCSNMIKCPNICSGVIVFRQSFITKSLLQYSERDIITNLTDQHFLCAQFKKLNIRYLTIDKNVFMNGSFPGVRIDCKDLVIPGEAVLLHYNHMLGFEKEYIMKKNKMWYI</sequence>
<dbReference type="InterPro" id="IPR052636">
    <property type="entry name" value="UDP-D-xylose:L-fucose_XylT"/>
</dbReference>
<feature type="domain" description="Nucleotide-diphospho-sugar transferase" evidence="1">
    <location>
        <begin position="34"/>
        <end position="210"/>
    </location>
</feature>
<dbReference type="SUPFAM" id="SSF53448">
    <property type="entry name" value="Nucleotide-diphospho-sugar transferases"/>
    <property type="match status" value="1"/>
</dbReference>
<evidence type="ECO:0000313" key="2">
    <source>
        <dbReference type="EMBL" id="QHT16598.1"/>
    </source>
</evidence>